<gene>
    <name evidence="2" type="ORF">Esi_0012_0115</name>
</gene>
<dbReference type="EMBL" id="FN649735">
    <property type="protein sequence ID" value="CBN74060.1"/>
    <property type="molecule type" value="Genomic_DNA"/>
</dbReference>
<feature type="region of interest" description="Disordered" evidence="1">
    <location>
        <begin position="578"/>
        <end position="649"/>
    </location>
</feature>
<feature type="compositionally biased region" description="Polar residues" evidence="1">
    <location>
        <begin position="606"/>
        <end position="617"/>
    </location>
</feature>
<name>D8LDJ2_ECTSI</name>
<dbReference type="Proteomes" id="UP000002630">
    <property type="component" value="Linkage Group LG10"/>
</dbReference>
<feature type="compositionally biased region" description="Polar residues" evidence="1">
    <location>
        <begin position="450"/>
        <end position="460"/>
    </location>
</feature>
<feature type="region of interest" description="Disordered" evidence="1">
    <location>
        <begin position="395"/>
        <end position="486"/>
    </location>
</feature>
<feature type="compositionally biased region" description="Basic and acidic residues" evidence="1">
    <location>
        <begin position="12"/>
        <end position="24"/>
    </location>
</feature>
<evidence type="ECO:0000313" key="3">
    <source>
        <dbReference type="Proteomes" id="UP000002630"/>
    </source>
</evidence>
<organism evidence="2 3">
    <name type="scientific">Ectocarpus siliculosus</name>
    <name type="common">Brown alga</name>
    <name type="synonym">Conferva siliculosa</name>
    <dbReference type="NCBI Taxonomy" id="2880"/>
    <lineage>
        <taxon>Eukaryota</taxon>
        <taxon>Sar</taxon>
        <taxon>Stramenopiles</taxon>
        <taxon>Ochrophyta</taxon>
        <taxon>PX clade</taxon>
        <taxon>Phaeophyceae</taxon>
        <taxon>Ectocarpales</taxon>
        <taxon>Ectocarpaceae</taxon>
        <taxon>Ectocarpus</taxon>
    </lineage>
</organism>
<reference evidence="2 3" key="1">
    <citation type="journal article" date="2010" name="Nature">
        <title>The Ectocarpus genome and the independent evolution of multicellularity in brown algae.</title>
        <authorList>
            <person name="Cock J.M."/>
            <person name="Sterck L."/>
            <person name="Rouze P."/>
            <person name="Scornet D."/>
            <person name="Allen A.E."/>
            <person name="Amoutzias G."/>
            <person name="Anthouard V."/>
            <person name="Artiguenave F."/>
            <person name="Aury J.M."/>
            <person name="Badger J.H."/>
            <person name="Beszteri B."/>
            <person name="Billiau K."/>
            <person name="Bonnet E."/>
            <person name="Bothwell J.H."/>
            <person name="Bowler C."/>
            <person name="Boyen C."/>
            <person name="Brownlee C."/>
            <person name="Carrano C.J."/>
            <person name="Charrier B."/>
            <person name="Cho G.Y."/>
            <person name="Coelho S.M."/>
            <person name="Collen J."/>
            <person name="Corre E."/>
            <person name="Da Silva C."/>
            <person name="Delage L."/>
            <person name="Delaroque N."/>
            <person name="Dittami S.M."/>
            <person name="Doulbeau S."/>
            <person name="Elias M."/>
            <person name="Farnham G."/>
            <person name="Gachon C.M."/>
            <person name="Gschloessl B."/>
            <person name="Heesch S."/>
            <person name="Jabbari K."/>
            <person name="Jubin C."/>
            <person name="Kawai H."/>
            <person name="Kimura K."/>
            <person name="Kloareg B."/>
            <person name="Kupper F.C."/>
            <person name="Lang D."/>
            <person name="Le Bail A."/>
            <person name="Leblanc C."/>
            <person name="Lerouge P."/>
            <person name="Lohr M."/>
            <person name="Lopez P.J."/>
            <person name="Martens C."/>
            <person name="Maumus F."/>
            <person name="Michel G."/>
            <person name="Miranda-Saavedra D."/>
            <person name="Morales J."/>
            <person name="Moreau H."/>
            <person name="Motomura T."/>
            <person name="Nagasato C."/>
            <person name="Napoli C.A."/>
            <person name="Nelson D.R."/>
            <person name="Nyvall-Collen P."/>
            <person name="Peters A.F."/>
            <person name="Pommier C."/>
            <person name="Potin P."/>
            <person name="Poulain J."/>
            <person name="Quesneville H."/>
            <person name="Read B."/>
            <person name="Rensing S.A."/>
            <person name="Ritter A."/>
            <person name="Rousvoal S."/>
            <person name="Samanta M."/>
            <person name="Samson G."/>
            <person name="Schroeder D.C."/>
            <person name="Segurens B."/>
            <person name="Strittmatter M."/>
            <person name="Tonon T."/>
            <person name="Tregear J.W."/>
            <person name="Valentin K."/>
            <person name="von Dassow P."/>
            <person name="Yamagishi T."/>
            <person name="Van de Peer Y."/>
            <person name="Wincker P."/>
        </authorList>
    </citation>
    <scope>NUCLEOTIDE SEQUENCE [LARGE SCALE GENOMIC DNA]</scope>
    <source>
        <strain evidence="3">Ec32 / CCAP1310/4</strain>
    </source>
</reference>
<accession>D8LDJ2</accession>
<feature type="compositionally biased region" description="Basic residues" evidence="1">
    <location>
        <begin position="424"/>
        <end position="440"/>
    </location>
</feature>
<dbReference type="InParanoid" id="D8LDJ2"/>
<sequence>MSETPRPSYVEYGEHEKKSLSKSWDAESRFRLQENALSLPTGEDDTALFRVKVELGLHELTAALTSLSRRIDKLEENTAPPDTEKQDEAVKELARSARCLSQALPGIASARTRRRALHGYFREGDEKRGGYGDRNDPAARALVIEGLACLAGKVRVETARGKANGGGVWSSTTRATRGLSPSPRRQKQSTHSSVGETGVASEEEKMLQGVISRDGGDGDTRMLAPASERDFSSLRTLALPKGFAPEGAVNAVTAAAPAAVVQRTKASEVPKDKSGGSFSPEGVSLDALEIARPQNQRSLLDAEGGKKTPLVDGERRSSFSCRDKVSLERDGRARLVDAQGFFDLGAAGTCREDSAGLAGLEGKQSEGPYPEISDRGVAELEAKLEDLRKIGDRIKDEAAATMEPSVTIPTQDFCESGSPFPPSRHPHHHQQTSRSGRTRGSKLVGAATGSAFTSAESSPCRSEVDLLSSAVPPPRPGDHQGTEPALSKLLAPPFNNVALRGEFIASLEQHLAQYEDCTRHTVEDDATGKAVGDGHAKVDDMVAACDGDGDQACRNGSRDRSDDTCTSFLGTITSVREIPSSSVASETRSKQPVRAAPKEVEEAENATPNATGATSGVSREDTDGLVEGEGHHEKTPIEETTAGMEAKTSINWAQEYHDYLCSKDP</sequence>
<feature type="compositionally biased region" description="Basic and acidic residues" evidence="1">
    <location>
        <begin position="618"/>
        <end position="637"/>
    </location>
</feature>
<dbReference type="AlphaFoldDB" id="D8LDJ2"/>
<dbReference type="EMBL" id="FN647877">
    <property type="protein sequence ID" value="CBN74060.1"/>
    <property type="molecule type" value="Genomic_DNA"/>
</dbReference>
<protein>
    <submittedName>
        <fullName evidence="2">Uncharacterized protein</fullName>
    </submittedName>
</protein>
<keyword evidence="3" id="KW-1185">Reference proteome</keyword>
<evidence type="ECO:0000256" key="1">
    <source>
        <dbReference type="SAM" id="MobiDB-lite"/>
    </source>
</evidence>
<feature type="region of interest" description="Disordered" evidence="1">
    <location>
        <begin position="1"/>
        <end position="24"/>
    </location>
</feature>
<dbReference type="OrthoDB" id="10399989at2759"/>
<proteinExistence type="predicted"/>
<evidence type="ECO:0000313" key="2">
    <source>
        <dbReference type="EMBL" id="CBN74060.1"/>
    </source>
</evidence>
<feature type="region of interest" description="Disordered" evidence="1">
    <location>
        <begin position="160"/>
        <end position="204"/>
    </location>
</feature>